<evidence type="ECO:0000256" key="1">
    <source>
        <dbReference type="SAM" id="MobiDB-lite"/>
    </source>
</evidence>
<reference evidence="2" key="2">
    <citation type="journal article" date="2015" name="J. Proteomics">
        <title>Sexual differences in the sialomes of the zebra tick, Rhipicephalus pulchellus.</title>
        <authorList>
            <person name="Tan A.W."/>
            <person name="Francischetti I.M."/>
            <person name="Slovak M."/>
            <person name="Kini R.M."/>
            <person name="Ribeiro J.M."/>
        </authorList>
    </citation>
    <scope>NUCLEOTIDE SEQUENCE</scope>
    <source>
        <tissue evidence="2">Salivary gland</tissue>
    </source>
</reference>
<organism evidence="2">
    <name type="scientific">Rhipicephalus pulchellus</name>
    <name type="common">Yellow backed tick</name>
    <name type="synonym">Dermacentor pulchellus</name>
    <dbReference type="NCBI Taxonomy" id="72859"/>
    <lineage>
        <taxon>Eukaryota</taxon>
        <taxon>Metazoa</taxon>
        <taxon>Ecdysozoa</taxon>
        <taxon>Arthropoda</taxon>
        <taxon>Chelicerata</taxon>
        <taxon>Arachnida</taxon>
        <taxon>Acari</taxon>
        <taxon>Parasitiformes</taxon>
        <taxon>Ixodida</taxon>
        <taxon>Ixodoidea</taxon>
        <taxon>Ixodidae</taxon>
        <taxon>Rhipicephalinae</taxon>
        <taxon>Rhipicephalus</taxon>
        <taxon>Rhipicephalus</taxon>
    </lineage>
</organism>
<feature type="region of interest" description="Disordered" evidence="1">
    <location>
        <begin position="103"/>
        <end position="182"/>
    </location>
</feature>
<name>L7LST8_RHIPC</name>
<dbReference type="EMBL" id="GACK01010149">
    <property type="protein sequence ID" value="JAA54885.1"/>
    <property type="molecule type" value="mRNA"/>
</dbReference>
<reference evidence="2" key="1">
    <citation type="submission" date="2012-11" db="EMBL/GenBank/DDBJ databases">
        <authorList>
            <person name="Lucero-Rivera Y.E."/>
            <person name="Tovar-Ramirez D."/>
        </authorList>
    </citation>
    <scope>NUCLEOTIDE SEQUENCE</scope>
    <source>
        <tissue evidence="2">Salivary gland</tissue>
    </source>
</reference>
<evidence type="ECO:0000313" key="2">
    <source>
        <dbReference type="EMBL" id="JAA54885.1"/>
    </source>
</evidence>
<feature type="compositionally biased region" description="Polar residues" evidence="1">
    <location>
        <begin position="141"/>
        <end position="162"/>
    </location>
</feature>
<proteinExistence type="evidence at transcript level"/>
<dbReference type="AlphaFoldDB" id="L7LST8"/>
<feature type="compositionally biased region" description="Polar residues" evidence="1">
    <location>
        <begin position="109"/>
        <end position="133"/>
    </location>
</feature>
<accession>L7LST8</accession>
<feature type="region of interest" description="Disordered" evidence="1">
    <location>
        <begin position="190"/>
        <end position="209"/>
    </location>
</feature>
<protein>
    <submittedName>
        <fullName evidence="2">Uncharacterized protein</fullName>
    </submittedName>
</protein>
<feature type="region of interest" description="Disordered" evidence="1">
    <location>
        <begin position="31"/>
        <end position="86"/>
    </location>
</feature>
<sequence>MTALSCALSRTATLPSAQTWRPRLRVDRSVARASITRVRPRHPLRQRQLPPHLQRLPKERPPRQTARTPLAAPQTKRRPLASSPSQAGPWYARVLASRCWLPPRRRNQAKQPSLSTPSRSGLWNSSRRSSPCSKTKKAGQPSPSTASRSGLWNSSRRSSPCSKTKKAGPSLKWILSPAGGEGATTKIPTEWTRTDRPHPPFSQSSLAKERKERKNRCVCDRLWFCTQKVPRVHVLRLISKKSSL</sequence>